<gene>
    <name evidence="5" type="ORF">BACI71_70109</name>
</gene>
<protein>
    <submittedName>
        <fullName evidence="5">HAD hydrolase, family IA</fullName>
    </submittedName>
</protein>
<dbReference type="NCBIfam" id="TIGR01549">
    <property type="entry name" value="HAD-SF-IA-v1"/>
    <property type="match status" value="1"/>
</dbReference>
<reference evidence="5 6" key="1">
    <citation type="submission" date="2019-10" db="EMBL/GenBank/DDBJ databases">
        <authorList>
            <person name="Karimi E."/>
        </authorList>
    </citation>
    <scope>NUCLEOTIDE SEQUENCE [LARGE SCALE GENOMIC DNA]</scope>
    <source>
        <strain evidence="5">Bacillus sp. 71</strain>
    </source>
</reference>
<evidence type="ECO:0000313" key="6">
    <source>
        <dbReference type="Proteomes" id="UP000437562"/>
    </source>
</evidence>
<dbReference type="NCBIfam" id="TIGR01509">
    <property type="entry name" value="HAD-SF-IA-v3"/>
    <property type="match status" value="1"/>
</dbReference>
<dbReference type="Proteomes" id="UP000437562">
    <property type="component" value="Unassembled WGS sequence"/>
</dbReference>
<evidence type="ECO:0000256" key="3">
    <source>
        <dbReference type="ARBA" id="ARBA00022801"/>
    </source>
</evidence>
<keyword evidence="4" id="KW-0460">Magnesium</keyword>
<dbReference type="InterPro" id="IPR051400">
    <property type="entry name" value="HAD-like_hydrolase"/>
</dbReference>
<evidence type="ECO:0000256" key="2">
    <source>
        <dbReference type="ARBA" id="ARBA00022723"/>
    </source>
</evidence>
<dbReference type="GO" id="GO:0046872">
    <property type="term" value="F:metal ion binding"/>
    <property type="evidence" value="ECO:0007669"/>
    <property type="project" value="UniProtKB-KW"/>
</dbReference>
<proteinExistence type="predicted"/>
<evidence type="ECO:0000313" key="5">
    <source>
        <dbReference type="EMBL" id="VXC73850.1"/>
    </source>
</evidence>
<accession>A0A654B0W2</accession>
<keyword evidence="3 5" id="KW-0378">Hydrolase</keyword>
<name>A0A654B0W2_BACMY</name>
<comment type="cofactor">
    <cofactor evidence="1">
        <name>Mg(2+)</name>
        <dbReference type="ChEBI" id="CHEBI:18420"/>
    </cofactor>
</comment>
<organism evidence="5 6">
    <name type="scientific">Bacillus mycoides</name>
    <dbReference type="NCBI Taxonomy" id="1405"/>
    <lineage>
        <taxon>Bacteria</taxon>
        <taxon>Bacillati</taxon>
        <taxon>Bacillota</taxon>
        <taxon>Bacilli</taxon>
        <taxon>Bacillales</taxon>
        <taxon>Bacillaceae</taxon>
        <taxon>Bacillus</taxon>
        <taxon>Bacillus cereus group</taxon>
    </lineage>
</organism>
<evidence type="ECO:0000256" key="1">
    <source>
        <dbReference type="ARBA" id="ARBA00001946"/>
    </source>
</evidence>
<dbReference type="SFLD" id="SFLDG01129">
    <property type="entry name" value="C1.5:_HAD__Beta-PGM__Phosphata"/>
    <property type="match status" value="1"/>
</dbReference>
<evidence type="ECO:0000256" key="4">
    <source>
        <dbReference type="ARBA" id="ARBA00022842"/>
    </source>
</evidence>
<dbReference type="InterPro" id="IPR006439">
    <property type="entry name" value="HAD-SF_hydro_IA"/>
</dbReference>
<dbReference type="Gene3D" id="1.20.120.710">
    <property type="entry name" value="Haloacid dehalogenase hydrolase-like domain"/>
    <property type="match status" value="1"/>
</dbReference>
<sequence length="231" mass="26797">MRGYKAILFDLDDTLLDRDKAVDKLFSIILEEFYGDVEQHSVKNEMLQKFKGYDKKSYGDSDKVKVLESLFDEFPPKYRLPRNYIQDFWNNNFPKCFSINQKTINIINTIKSHIKVGIITNGSTQRQKAKIINTNLNRYFDTIIISEEAGFSKPDKRIFELALNKLNVQSEDVLFVGDDLEKDIAGCQNANIKGIWFNPNMIKNNTDTKPYAEITSFDNLLSYCGEINFQK</sequence>
<dbReference type="GO" id="GO:0044281">
    <property type="term" value="P:small molecule metabolic process"/>
    <property type="evidence" value="ECO:0007669"/>
    <property type="project" value="UniProtKB-ARBA"/>
</dbReference>
<dbReference type="PANTHER" id="PTHR46470">
    <property type="entry name" value="N-ACYLNEURAMINATE-9-PHOSPHATASE"/>
    <property type="match status" value="1"/>
</dbReference>
<dbReference type="Gene3D" id="3.40.50.1000">
    <property type="entry name" value="HAD superfamily/HAD-like"/>
    <property type="match status" value="1"/>
</dbReference>
<dbReference type="InterPro" id="IPR036412">
    <property type="entry name" value="HAD-like_sf"/>
</dbReference>
<dbReference type="PANTHER" id="PTHR46470:SF2">
    <property type="entry name" value="GLYCERALDEHYDE 3-PHOSPHATE PHOSPHATASE"/>
    <property type="match status" value="1"/>
</dbReference>
<dbReference type="SFLD" id="SFLDS00003">
    <property type="entry name" value="Haloacid_Dehalogenase"/>
    <property type="match status" value="1"/>
</dbReference>
<keyword evidence="2" id="KW-0479">Metal-binding</keyword>
<dbReference type="InterPro" id="IPR023214">
    <property type="entry name" value="HAD_sf"/>
</dbReference>
<dbReference type="EMBL" id="CABWMC010000032">
    <property type="protein sequence ID" value="VXC73850.1"/>
    <property type="molecule type" value="Genomic_DNA"/>
</dbReference>
<dbReference type="Pfam" id="PF13419">
    <property type="entry name" value="HAD_2"/>
    <property type="match status" value="1"/>
</dbReference>
<dbReference type="SUPFAM" id="SSF56784">
    <property type="entry name" value="HAD-like"/>
    <property type="match status" value="1"/>
</dbReference>
<dbReference type="GO" id="GO:0016791">
    <property type="term" value="F:phosphatase activity"/>
    <property type="evidence" value="ECO:0007669"/>
    <property type="project" value="TreeGrafter"/>
</dbReference>
<dbReference type="AlphaFoldDB" id="A0A654B0W2"/>
<dbReference type="InterPro" id="IPR041492">
    <property type="entry name" value="HAD_2"/>
</dbReference>
<dbReference type="CDD" id="cd04305">
    <property type="entry name" value="HAD_Neu5Ac-Pase_like"/>
    <property type="match status" value="1"/>
</dbReference>